<dbReference type="Gene3D" id="3.60.150.10">
    <property type="entry name" value="Chorismate synthase AroC"/>
    <property type="match status" value="1"/>
</dbReference>
<reference evidence="9 10" key="1">
    <citation type="submission" date="2018-03" db="EMBL/GenBank/DDBJ databases">
        <title>Draft Genome Sequences of the Obligatory Marine Myxobacteria Enhygromyxa salina SWB007.</title>
        <authorList>
            <person name="Poehlein A."/>
            <person name="Moghaddam J.A."/>
            <person name="Harms H."/>
            <person name="Alanjari M."/>
            <person name="Koenig G.M."/>
            <person name="Daniel R."/>
            <person name="Schaeberle T.F."/>
        </authorList>
    </citation>
    <scope>NUCLEOTIDE SEQUENCE [LARGE SCALE GENOMIC DNA]</scope>
    <source>
        <strain evidence="9 10">SWB007</strain>
    </source>
</reference>
<comment type="cofactor">
    <cofactor evidence="7 8">
        <name>FMNH2</name>
        <dbReference type="ChEBI" id="CHEBI:57618"/>
    </cofactor>
    <text evidence="7 8">Reduced FMN (FMNH(2)).</text>
</comment>
<dbReference type="OrthoDB" id="9771806at2"/>
<comment type="catalytic activity">
    <reaction evidence="7 8">
        <text>5-O-(1-carboxyvinyl)-3-phosphoshikimate = chorismate + phosphate</text>
        <dbReference type="Rhea" id="RHEA:21020"/>
        <dbReference type="ChEBI" id="CHEBI:29748"/>
        <dbReference type="ChEBI" id="CHEBI:43474"/>
        <dbReference type="ChEBI" id="CHEBI:57701"/>
        <dbReference type="EC" id="4.2.3.5"/>
    </reaction>
</comment>
<comment type="similarity">
    <text evidence="2 7 8">Belongs to the chorismate synthase family.</text>
</comment>
<protein>
    <recommendedName>
        <fullName evidence="3 7">Chorismate synthase</fullName>
        <shortName evidence="7">CS</shortName>
        <ecNumber evidence="3 7">4.2.3.5</ecNumber>
    </recommendedName>
    <alternativeName>
        <fullName evidence="7">5-enolpyruvylshikimate-3-phosphate phospholyase</fullName>
    </alternativeName>
</protein>
<dbReference type="PIRSF" id="PIRSF001456">
    <property type="entry name" value="Chorismate_synth"/>
    <property type="match status" value="1"/>
</dbReference>
<keyword evidence="7" id="KW-0521">NADP</keyword>
<keyword evidence="4 7" id="KW-0028">Amino-acid biosynthesis</keyword>
<evidence type="ECO:0000256" key="1">
    <source>
        <dbReference type="ARBA" id="ARBA00005044"/>
    </source>
</evidence>
<dbReference type="PROSITE" id="PS00787">
    <property type="entry name" value="CHORISMATE_SYNTHASE_1"/>
    <property type="match status" value="1"/>
</dbReference>
<evidence type="ECO:0000313" key="9">
    <source>
        <dbReference type="EMBL" id="PRP99935.1"/>
    </source>
</evidence>
<dbReference type="PANTHER" id="PTHR21085">
    <property type="entry name" value="CHORISMATE SYNTHASE"/>
    <property type="match status" value="1"/>
</dbReference>
<feature type="binding site" evidence="7">
    <location>
        <begin position="127"/>
        <end position="129"/>
    </location>
    <ligand>
        <name>FMN</name>
        <dbReference type="ChEBI" id="CHEBI:58210"/>
    </ligand>
</feature>
<dbReference type="RefSeq" id="WP_106093015.1">
    <property type="nucleotide sequence ID" value="NZ_PVNL01000119.1"/>
</dbReference>
<comment type="pathway">
    <text evidence="1 7 8">Metabolic intermediate biosynthesis; chorismate biosynthesis; chorismate from D-erythrose 4-phosphate and phosphoenolpyruvate: step 7/7.</text>
</comment>
<keyword evidence="6 7" id="KW-0456">Lyase</keyword>
<dbReference type="PANTHER" id="PTHR21085:SF0">
    <property type="entry name" value="CHORISMATE SYNTHASE"/>
    <property type="match status" value="1"/>
</dbReference>
<dbReference type="GO" id="GO:0009423">
    <property type="term" value="P:chorismate biosynthetic process"/>
    <property type="evidence" value="ECO:0007669"/>
    <property type="project" value="UniProtKB-UniRule"/>
</dbReference>
<comment type="subunit">
    <text evidence="7">Homotetramer.</text>
</comment>
<accession>A0A2S9Y4D6</accession>
<evidence type="ECO:0000256" key="7">
    <source>
        <dbReference type="HAMAP-Rule" id="MF_00300"/>
    </source>
</evidence>
<dbReference type="GO" id="GO:0005829">
    <property type="term" value="C:cytosol"/>
    <property type="evidence" value="ECO:0007669"/>
    <property type="project" value="TreeGrafter"/>
</dbReference>
<dbReference type="GO" id="GO:0004107">
    <property type="term" value="F:chorismate synthase activity"/>
    <property type="evidence" value="ECO:0007669"/>
    <property type="project" value="UniProtKB-UniRule"/>
</dbReference>
<evidence type="ECO:0000256" key="5">
    <source>
        <dbReference type="ARBA" id="ARBA00023141"/>
    </source>
</evidence>
<evidence type="ECO:0000256" key="6">
    <source>
        <dbReference type="ARBA" id="ARBA00023239"/>
    </source>
</evidence>
<dbReference type="EC" id="4.2.3.5" evidence="3 7"/>
<dbReference type="CDD" id="cd07304">
    <property type="entry name" value="Chorismate_synthase"/>
    <property type="match status" value="1"/>
</dbReference>
<organism evidence="9 10">
    <name type="scientific">Enhygromyxa salina</name>
    <dbReference type="NCBI Taxonomy" id="215803"/>
    <lineage>
        <taxon>Bacteria</taxon>
        <taxon>Pseudomonadati</taxon>
        <taxon>Myxococcota</taxon>
        <taxon>Polyangia</taxon>
        <taxon>Nannocystales</taxon>
        <taxon>Nannocystaceae</taxon>
        <taxon>Enhygromyxa</taxon>
    </lineage>
</organism>
<evidence type="ECO:0000256" key="4">
    <source>
        <dbReference type="ARBA" id="ARBA00022605"/>
    </source>
</evidence>
<dbReference type="PROSITE" id="PS00788">
    <property type="entry name" value="CHORISMATE_SYNTHASE_2"/>
    <property type="match status" value="1"/>
</dbReference>
<feature type="binding site" evidence="7">
    <location>
        <position position="332"/>
    </location>
    <ligand>
        <name>FMN</name>
        <dbReference type="ChEBI" id="CHEBI:58210"/>
    </ligand>
</feature>
<dbReference type="GO" id="GO:0008652">
    <property type="term" value="P:amino acid biosynthetic process"/>
    <property type="evidence" value="ECO:0007669"/>
    <property type="project" value="UniProtKB-KW"/>
</dbReference>
<feature type="binding site" evidence="7">
    <location>
        <position position="290"/>
    </location>
    <ligand>
        <name>FMN</name>
        <dbReference type="ChEBI" id="CHEBI:58210"/>
    </ligand>
</feature>
<comment type="caution">
    <text evidence="7">Lacks conserved residue(s) required for the propagation of feature annotation.</text>
</comment>
<dbReference type="EMBL" id="PVNL01000119">
    <property type="protein sequence ID" value="PRP99935.1"/>
    <property type="molecule type" value="Genomic_DNA"/>
</dbReference>
<dbReference type="SUPFAM" id="SSF103263">
    <property type="entry name" value="Chorismate synthase, AroC"/>
    <property type="match status" value="1"/>
</dbReference>
<dbReference type="AlphaFoldDB" id="A0A2S9Y4D6"/>
<comment type="function">
    <text evidence="7">Catalyzes the anti-1,4-elimination of the C-3 phosphate and the C-6 proR hydrogen from 5-enolpyruvylshikimate-3-phosphate (EPSP) to yield chorismate, which is the branch point compound that serves as the starting substrate for the three terminal pathways of aromatic amino acid biosynthesis. This reaction introduces a second double bond into the aromatic ring system.</text>
</comment>
<dbReference type="Pfam" id="PF01264">
    <property type="entry name" value="Chorismate_synt"/>
    <property type="match status" value="1"/>
</dbReference>
<gene>
    <name evidence="7 9" type="primary">aroC</name>
    <name evidence="9" type="ORF">ENSA7_61520</name>
</gene>
<feature type="binding site" evidence="7">
    <location>
        <begin position="305"/>
        <end position="309"/>
    </location>
    <ligand>
        <name>FMN</name>
        <dbReference type="ChEBI" id="CHEBI:58210"/>
    </ligand>
</feature>
<keyword evidence="7" id="KW-0285">Flavoprotein</keyword>
<feature type="binding site" evidence="7">
    <location>
        <position position="48"/>
    </location>
    <ligand>
        <name>NADP(+)</name>
        <dbReference type="ChEBI" id="CHEBI:58349"/>
    </ligand>
</feature>
<sequence>MAGNSFGERFRVTTFGESHGGALGVVVDGCPAGHRFPRERIDAQLARRRPGQSALTTARDEADAIELLSGVDPESQLTLGTPIAMVVRNKDHRPGHYADIAEIYRPSHADYSYDVRFGLRAVAGGGRSSARETVARVAAGALAEDLLARVHGITIVAWVEQVAELEAGPVDEQTIARADVDQTLVRCPDPGAAARFEAAIREAKKQGDTLGGVVRCVVRNVPPGWGEPVFAKLTAELAAAMMSLPASRGFEIGEGFAATRMRGSTHNDPFYMSTDQQVRTRTNHSGGIQGGISNGEAIRLAVAFKPVATIFRPQQTVTRAGEEVVFSPAKGRHDPCVLPRAVPMVEAMAALVLCDQMLRRAGVRADELGATTGGSGAA</sequence>
<dbReference type="Proteomes" id="UP000238823">
    <property type="component" value="Unassembled WGS sequence"/>
</dbReference>
<dbReference type="NCBIfam" id="TIGR00033">
    <property type="entry name" value="aroC"/>
    <property type="match status" value="1"/>
</dbReference>
<dbReference type="InterPro" id="IPR035904">
    <property type="entry name" value="Chorismate_synth_AroC_sf"/>
</dbReference>
<name>A0A2S9Y4D6_9BACT</name>
<dbReference type="NCBIfam" id="NF003793">
    <property type="entry name" value="PRK05382.1"/>
    <property type="match status" value="1"/>
</dbReference>
<evidence type="ECO:0000256" key="8">
    <source>
        <dbReference type="RuleBase" id="RU000605"/>
    </source>
</evidence>
<dbReference type="InterPro" id="IPR020541">
    <property type="entry name" value="Chorismate_synthase_CS"/>
</dbReference>
<dbReference type="PROSITE" id="PS00789">
    <property type="entry name" value="CHORISMATE_SYNTHASE_3"/>
    <property type="match status" value="1"/>
</dbReference>
<comment type="caution">
    <text evidence="9">The sequence shown here is derived from an EMBL/GenBank/DDBJ whole genome shotgun (WGS) entry which is preliminary data.</text>
</comment>
<keyword evidence="7" id="KW-0274">FAD</keyword>
<keyword evidence="5 7" id="KW-0057">Aromatic amino acid biosynthesis</keyword>
<dbReference type="GO" id="GO:0009073">
    <property type="term" value="P:aromatic amino acid family biosynthetic process"/>
    <property type="evidence" value="ECO:0007669"/>
    <property type="project" value="UniProtKB-KW"/>
</dbReference>
<keyword evidence="7" id="KW-0288">FMN</keyword>
<dbReference type="InterPro" id="IPR000453">
    <property type="entry name" value="Chorismate_synth"/>
</dbReference>
<evidence type="ECO:0000313" key="10">
    <source>
        <dbReference type="Proteomes" id="UP000238823"/>
    </source>
</evidence>
<dbReference type="HAMAP" id="MF_00300">
    <property type="entry name" value="Chorismate_synth"/>
    <property type="match status" value="1"/>
</dbReference>
<evidence type="ECO:0000256" key="2">
    <source>
        <dbReference type="ARBA" id="ARBA00008014"/>
    </source>
</evidence>
<proteinExistence type="inferred from homology"/>
<dbReference type="UniPathway" id="UPA00053">
    <property type="reaction ID" value="UER00090"/>
</dbReference>
<dbReference type="GO" id="GO:0010181">
    <property type="term" value="F:FMN binding"/>
    <property type="evidence" value="ECO:0007669"/>
    <property type="project" value="TreeGrafter"/>
</dbReference>
<evidence type="ECO:0000256" key="3">
    <source>
        <dbReference type="ARBA" id="ARBA00013036"/>
    </source>
</evidence>